<feature type="region of interest" description="Disordered" evidence="1">
    <location>
        <begin position="77"/>
        <end position="213"/>
    </location>
</feature>
<dbReference type="AlphaFoldDB" id="A0A1Y2HW72"/>
<feature type="compositionally biased region" description="Polar residues" evidence="1">
    <location>
        <begin position="15"/>
        <end position="38"/>
    </location>
</feature>
<dbReference type="Proteomes" id="UP000193411">
    <property type="component" value="Unassembled WGS sequence"/>
</dbReference>
<protein>
    <submittedName>
        <fullName evidence="2">Uncharacterized protein</fullName>
    </submittedName>
</protein>
<keyword evidence="3" id="KW-1185">Reference proteome</keyword>
<evidence type="ECO:0000313" key="3">
    <source>
        <dbReference type="Proteomes" id="UP000193411"/>
    </source>
</evidence>
<feature type="region of interest" description="Disordered" evidence="1">
    <location>
        <begin position="240"/>
        <end position="268"/>
    </location>
</feature>
<dbReference type="OrthoDB" id="10675621at2759"/>
<feature type="compositionally biased region" description="Polar residues" evidence="1">
    <location>
        <begin position="253"/>
        <end position="268"/>
    </location>
</feature>
<evidence type="ECO:0000313" key="2">
    <source>
        <dbReference type="EMBL" id="ORZ38769.1"/>
    </source>
</evidence>
<organism evidence="2 3">
    <name type="scientific">Catenaria anguillulae PL171</name>
    <dbReference type="NCBI Taxonomy" id="765915"/>
    <lineage>
        <taxon>Eukaryota</taxon>
        <taxon>Fungi</taxon>
        <taxon>Fungi incertae sedis</taxon>
        <taxon>Blastocladiomycota</taxon>
        <taxon>Blastocladiomycetes</taxon>
        <taxon>Blastocladiales</taxon>
        <taxon>Catenariaceae</taxon>
        <taxon>Catenaria</taxon>
    </lineage>
</organism>
<gene>
    <name evidence="2" type="ORF">BCR44DRAFT_1496867</name>
</gene>
<dbReference type="EMBL" id="MCFL01000007">
    <property type="protein sequence ID" value="ORZ38769.1"/>
    <property type="molecule type" value="Genomic_DNA"/>
</dbReference>
<reference evidence="2 3" key="1">
    <citation type="submission" date="2016-07" db="EMBL/GenBank/DDBJ databases">
        <title>Pervasive Adenine N6-methylation of Active Genes in Fungi.</title>
        <authorList>
            <consortium name="DOE Joint Genome Institute"/>
            <person name="Mondo S.J."/>
            <person name="Dannebaum R.O."/>
            <person name="Kuo R.C."/>
            <person name="Labutti K."/>
            <person name="Haridas S."/>
            <person name="Kuo A."/>
            <person name="Salamov A."/>
            <person name="Ahrendt S.R."/>
            <person name="Lipzen A."/>
            <person name="Sullivan W."/>
            <person name="Andreopoulos W.B."/>
            <person name="Clum A."/>
            <person name="Lindquist E."/>
            <person name="Daum C."/>
            <person name="Ramamoorthy G.K."/>
            <person name="Gryganskyi A."/>
            <person name="Culley D."/>
            <person name="Magnuson J.K."/>
            <person name="James T.Y."/>
            <person name="O'Malley M.A."/>
            <person name="Stajich J.E."/>
            <person name="Spatafora J.W."/>
            <person name="Visel A."/>
            <person name="Grigoriev I.V."/>
        </authorList>
    </citation>
    <scope>NUCLEOTIDE SEQUENCE [LARGE SCALE GENOMIC DNA]</scope>
    <source>
        <strain evidence="2 3">PL171</strain>
    </source>
</reference>
<evidence type="ECO:0000256" key="1">
    <source>
        <dbReference type="SAM" id="MobiDB-lite"/>
    </source>
</evidence>
<accession>A0A1Y2HW72</accession>
<sequence length="268" mass="28202">MGNQQSLPDGPPALQTHNPTSSSPIRARQHSNATTTNRAYYGGGAPTSPSASIVDPALLAEYQRLRKEILDDPAFSNDALLPFEDEPPPEASSANLPTSSTPWSKPHASDIVNKPKGYREPDTSGYYDDSGTTFNDIVDTRKLPPPGPPSPPISASYSTRPRQAAAIGTSGASGYQVTGEARARSRAATDASVGSGAVGQARVAASPPTLPPGMPVRVNQNGDAVVDLVLEDGTPLQLRQAKRQFDRDKFKRANNQQATGDTPSALCS</sequence>
<proteinExistence type="predicted"/>
<name>A0A1Y2HW72_9FUNG</name>
<feature type="compositionally biased region" description="Pro residues" evidence="1">
    <location>
        <begin position="143"/>
        <end position="152"/>
    </location>
</feature>
<feature type="region of interest" description="Disordered" evidence="1">
    <location>
        <begin position="1"/>
        <end position="53"/>
    </location>
</feature>
<comment type="caution">
    <text evidence="2">The sequence shown here is derived from an EMBL/GenBank/DDBJ whole genome shotgun (WGS) entry which is preliminary data.</text>
</comment>
<feature type="compositionally biased region" description="Polar residues" evidence="1">
    <location>
        <begin position="92"/>
        <end position="103"/>
    </location>
</feature>